<dbReference type="Proteomes" id="UP001177023">
    <property type="component" value="Unassembled WGS sequence"/>
</dbReference>
<keyword evidence="1" id="KW-0472">Membrane</keyword>
<sequence>MAPRPTRRRRDMAQETPFHLAYDSSKRCWAGILFCECKVHPGSSGYCMVIVYMVACFMLPAIAIGAFVGYMGYKRGKAGKKMIGG</sequence>
<dbReference type="EMBL" id="CATQJA010002659">
    <property type="protein sequence ID" value="CAJ0580565.1"/>
    <property type="molecule type" value="Genomic_DNA"/>
</dbReference>
<feature type="non-terminal residue" evidence="2">
    <location>
        <position position="1"/>
    </location>
</feature>
<accession>A0AA36GCP8</accession>
<evidence type="ECO:0000256" key="1">
    <source>
        <dbReference type="SAM" id="Phobius"/>
    </source>
</evidence>
<reference evidence="2" key="1">
    <citation type="submission" date="2023-06" db="EMBL/GenBank/DDBJ databases">
        <authorList>
            <person name="Delattre M."/>
        </authorList>
    </citation>
    <scope>NUCLEOTIDE SEQUENCE</scope>
    <source>
        <strain evidence="2">AF72</strain>
    </source>
</reference>
<evidence type="ECO:0000313" key="3">
    <source>
        <dbReference type="Proteomes" id="UP001177023"/>
    </source>
</evidence>
<comment type="caution">
    <text evidence="2">The sequence shown here is derived from an EMBL/GenBank/DDBJ whole genome shotgun (WGS) entry which is preliminary data.</text>
</comment>
<gene>
    <name evidence="2" type="ORF">MSPICULIGERA_LOCUS18762</name>
</gene>
<dbReference type="AlphaFoldDB" id="A0AA36GCP8"/>
<keyword evidence="1" id="KW-1133">Transmembrane helix</keyword>
<name>A0AA36GCP8_9BILA</name>
<organism evidence="2 3">
    <name type="scientific">Mesorhabditis spiculigera</name>
    <dbReference type="NCBI Taxonomy" id="96644"/>
    <lineage>
        <taxon>Eukaryota</taxon>
        <taxon>Metazoa</taxon>
        <taxon>Ecdysozoa</taxon>
        <taxon>Nematoda</taxon>
        <taxon>Chromadorea</taxon>
        <taxon>Rhabditida</taxon>
        <taxon>Rhabditina</taxon>
        <taxon>Rhabditomorpha</taxon>
        <taxon>Rhabditoidea</taxon>
        <taxon>Rhabditidae</taxon>
        <taxon>Mesorhabditinae</taxon>
        <taxon>Mesorhabditis</taxon>
    </lineage>
</organism>
<keyword evidence="3" id="KW-1185">Reference proteome</keyword>
<protein>
    <submittedName>
        <fullName evidence="2">Uncharacterized protein</fullName>
    </submittedName>
</protein>
<evidence type="ECO:0000313" key="2">
    <source>
        <dbReference type="EMBL" id="CAJ0580565.1"/>
    </source>
</evidence>
<keyword evidence="1" id="KW-0812">Transmembrane</keyword>
<proteinExistence type="predicted"/>
<feature type="transmembrane region" description="Helical" evidence="1">
    <location>
        <begin position="49"/>
        <end position="73"/>
    </location>
</feature>